<evidence type="ECO:0000313" key="3">
    <source>
        <dbReference type="Proteomes" id="UP000824120"/>
    </source>
</evidence>
<evidence type="ECO:0000256" key="1">
    <source>
        <dbReference type="SAM" id="MobiDB-lite"/>
    </source>
</evidence>
<evidence type="ECO:0000313" key="2">
    <source>
        <dbReference type="EMBL" id="KAG5591958.1"/>
    </source>
</evidence>
<proteinExistence type="predicted"/>
<dbReference type="AlphaFoldDB" id="A0A9J5XYN2"/>
<organism evidence="2 3">
    <name type="scientific">Solanum commersonii</name>
    <name type="common">Commerson's wild potato</name>
    <name type="synonym">Commerson's nightshade</name>
    <dbReference type="NCBI Taxonomy" id="4109"/>
    <lineage>
        <taxon>Eukaryota</taxon>
        <taxon>Viridiplantae</taxon>
        <taxon>Streptophyta</taxon>
        <taxon>Embryophyta</taxon>
        <taxon>Tracheophyta</taxon>
        <taxon>Spermatophyta</taxon>
        <taxon>Magnoliopsida</taxon>
        <taxon>eudicotyledons</taxon>
        <taxon>Gunneridae</taxon>
        <taxon>Pentapetalae</taxon>
        <taxon>asterids</taxon>
        <taxon>lamiids</taxon>
        <taxon>Solanales</taxon>
        <taxon>Solanaceae</taxon>
        <taxon>Solanoideae</taxon>
        <taxon>Solaneae</taxon>
        <taxon>Solanum</taxon>
    </lineage>
</organism>
<dbReference type="EMBL" id="JACXVP010000008">
    <property type="protein sequence ID" value="KAG5591958.1"/>
    <property type="molecule type" value="Genomic_DNA"/>
</dbReference>
<feature type="region of interest" description="Disordered" evidence="1">
    <location>
        <begin position="1"/>
        <end position="26"/>
    </location>
</feature>
<reference evidence="2 3" key="1">
    <citation type="submission" date="2020-09" db="EMBL/GenBank/DDBJ databases">
        <title>De no assembly of potato wild relative species, Solanum commersonii.</title>
        <authorList>
            <person name="Cho K."/>
        </authorList>
    </citation>
    <scope>NUCLEOTIDE SEQUENCE [LARGE SCALE GENOMIC DNA]</scope>
    <source>
        <strain evidence="2">LZ3.2</strain>
        <tissue evidence="2">Leaf</tissue>
    </source>
</reference>
<feature type="compositionally biased region" description="Basic residues" evidence="1">
    <location>
        <begin position="7"/>
        <end position="26"/>
    </location>
</feature>
<keyword evidence="3" id="KW-1185">Reference proteome</keyword>
<sequence>MLERKPLAQKRKSKGFTKGKGGRGNKHCGLSFESCIMPVQKDSIFSTFDKVLNTNYYSTRYALYSFQISSTKFASQVTTIII</sequence>
<name>A0A9J5XYN2_SOLCO</name>
<protein>
    <submittedName>
        <fullName evidence="2">Uncharacterized protein</fullName>
    </submittedName>
</protein>
<comment type="caution">
    <text evidence="2">The sequence shown here is derived from an EMBL/GenBank/DDBJ whole genome shotgun (WGS) entry which is preliminary data.</text>
</comment>
<accession>A0A9J5XYN2</accession>
<gene>
    <name evidence="2" type="ORF">H5410_042472</name>
</gene>
<dbReference type="Proteomes" id="UP000824120">
    <property type="component" value="Chromosome 8"/>
</dbReference>